<name>A0A0L0P4B6_CANAR</name>
<evidence type="ECO:0000313" key="1">
    <source>
        <dbReference type="EMBL" id="KNE01060.1"/>
    </source>
</evidence>
<proteinExistence type="predicted"/>
<dbReference type="VEuPathDB" id="FungiDB:QG37_01933"/>
<dbReference type="Proteomes" id="UP000037122">
    <property type="component" value="Unassembled WGS sequence"/>
</dbReference>
<protein>
    <submittedName>
        <fullName evidence="1">Uncharacterized protein</fullName>
    </submittedName>
</protein>
<gene>
    <name evidence="1" type="ORF">QG37_01933</name>
</gene>
<reference evidence="2" key="1">
    <citation type="journal article" date="2015" name="BMC Genomics">
        <title>Draft genome of a commonly misdiagnosed multidrug resistant pathogen Candida auris.</title>
        <authorList>
            <person name="Chatterjee S."/>
            <person name="Alampalli S.V."/>
            <person name="Nageshan R.K."/>
            <person name="Chettiar S.T."/>
            <person name="Joshi S."/>
            <person name="Tatu U.S."/>
        </authorList>
    </citation>
    <scope>NUCLEOTIDE SEQUENCE [LARGE SCALE GENOMIC DNA]</scope>
    <source>
        <strain evidence="2">6684</strain>
    </source>
</reference>
<evidence type="ECO:0000313" key="2">
    <source>
        <dbReference type="Proteomes" id="UP000037122"/>
    </source>
</evidence>
<sequence>MKARSFRFQIVRFQNLRFQHVGTEELGGGPTVGAHHVASRRVLANRVLAPCVIAGNLRAAHLGGVLPDKLGEVAGGFGVARAVPVVHGNLIVPSIHGSFAAVVPGSQIFSVWPTGVDQFDVVAVEFFSVVGCVLSQSPVPGERGGRVERSLSVGFVQDFLLERVERRRGAGARGGGA</sequence>
<dbReference type="AlphaFoldDB" id="A0A0L0P4B6"/>
<dbReference type="EMBL" id="LGST01000016">
    <property type="protein sequence ID" value="KNE01060.1"/>
    <property type="molecule type" value="Genomic_DNA"/>
</dbReference>
<comment type="caution">
    <text evidence="1">The sequence shown here is derived from an EMBL/GenBank/DDBJ whole genome shotgun (WGS) entry which is preliminary data.</text>
</comment>
<organism evidence="1 2">
    <name type="scientific">Candidozyma auris</name>
    <name type="common">Yeast</name>
    <name type="synonym">Candida auris</name>
    <dbReference type="NCBI Taxonomy" id="498019"/>
    <lineage>
        <taxon>Eukaryota</taxon>
        <taxon>Fungi</taxon>
        <taxon>Dikarya</taxon>
        <taxon>Ascomycota</taxon>
        <taxon>Saccharomycotina</taxon>
        <taxon>Pichiomycetes</taxon>
        <taxon>Metschnikowiaceae</taxon>
        <taxon>Candidozyma</taxon>
    </lineage>
</organism>
<accession>A0A0L0P4B6</accession>